<evidence type="ECO:0000256" key="1">
    <source>
        <dbReference type="ARBA" id="ARBA00022553"/>
    </source>
</evidence>
<keyword evidence="4" id="KW-0804">Transcription</keyword>
<dbReference type="Pfam" id="PF00196">
    <property type="entry name" value="GerE"/>
    <property type="match status" value="1"/>
</dbReference>
<keyword evidence="1 5" id="KW-0597">Phosphoprotein</keyword>
<dbReference type="InterPro" id="IPR016032">
    <property type="entry name" value="Sig_transdc_resp-reg_C-effctor"/>
</dbReference>
<comment type="caution">
    <text evidence="7">The sequence shown here is derived from an EMBL/GenBank/DDBJ whole genome shotgun (WGS) entry which is preliminary data.</text>
</comment>
<keyword evidence="3" id="KW-0238">DNA-binding</keyword>
<dbReference type="OrthoDB" id="9779069at2"/>
<proteinExistence type="predicted"/>
<keyword evidence="2" id="KW-0805">Transcription regulation</keyword>
<evidence type="ECO:0000259" key="6">
    <source>
        <dbReference type="PROSITE" id="PS50110"/>
    </source>
</evidence>
<dbReference type="InterPro" id="IPR058245">
    <property type="entry name" value="NreC/VraR/RcsB-like_REC"/>
</dbReference>
<dbReference type="RefSeq" id="WP_038084139.1">
    <property type="nucleotide sequence ID" value="NZ_JMIR01000002.1"/>
</dbReference>
<dbReference type="eggNOG" id="COG2197">
    <property type="taxonomic scope" value="Bacteria"/>
</dbReference>
<dbReference type="SMART" id="SM00448">
    <property type="entry name" value="REC"/>
    <property type="match status" value="1"/>
</dbReference>
<accession>A0A074LVD9</accession>
<feature type="modified residue" description="4-aspartylphosphate" evidence="5">
    <location>
        <position position="54"/>
    </location>
</feature>
<dbReference type="InterPro" id="IPR011006">
    <property type="entry name" value="CheY-like_superfamily"/>
</dbReference>
<dbReference type="InterPro" id="IPR039420">
    <property type="entry name" value="WalR-like"/>
</dbReference>
<dbReference type="GO" id="GO:0003677">
    <property type="term" value="F:DNA binding"/>
    <property type="evidence" value="ECO:0007669"/>
    <property type="project" value="UniProtKB-KW"/>
</dbReference>
<evidence type="ECO:0000256" key="5">
    <source>
        <dbReference type="PROSITE-ProRule" id="PRU00169"/>
    </source>
</evidence>
<protein>
    <recommendedName>
        <fullName evidence="6">Response regulatory domain-containing protein</fullName>
    </recommendedName>
</protein>
<dbReference type="Gene3D" id="3.40.50.2300">
    <property type="match status" value="1"/>
</dbReference>
<dbReference type="PANTHER" id="PTHR43214">
    <property type="entry name" value="TWO-COMPONENT RESPONSE REGULATOR"/>
    <property type="match status" value="1"/>
</dbReference>
<evidence type="ECO:0000313" key="8">
    <source>
        <dbReference type="Proteomes" id="UP000027931"/>
    </source>
</evidence>
<dbReference type="SUPFAM" id="SSF52172">
    <property type="entry name" value="CheY-like"/>
    <property type="match status" value="1"/>
</dbReference>
<dbReference type="PANTHER" id="PTHR43214:SF43">
    <property type="entry name" value="TWO-COMPONENT RESPONSE REGULATOR"/>
    <property type="match status" value="1"/>
</dbReference>
<gene>
    <name evidence="7" type="ORF">EL26_02805</name>
</gene>
<dbReference type="PROSITE" id="PS50110">
    <property type="entry name" value="RESPONSE_REGULATORY"/>
    <property type="match status" value="1"/>
</dbReference>
<dbReference type="CDD" id="cd17535">
    <property type="entry name" value="REC_NarL-like"/>
    <property type="match status" value="1"/>
</dbReference>
<reference evidence="7 8" key="1">
    <citation type="journal article" date="2013" name="Int. J. Syst. Evol. Microbiol.">
        <title>Tumebacillus flagellatus sp. nov., an alpha-amylase/pullulanase-producing bacterium isolated from cassava wastewater.</title>
        <authorList>
            <person name="Wang Q."/>
            <person name="Xie N."/>
            <person name="Qin Y."/>
            <person name="Shen N."/>
            <person name="Zhu J."/>
            <person name="Mi H."/>
            <person name="Huang R."/>
        </authorList>
    </citation>
    <scope>NUCLEOTIDE SEQUENCE [LARGE SCALE GENOMIC DNA]</scope>
    <source>
        <strain evidence="7 8">GST4</strain>
    </source>
</reference>
<evidence type="ECO:0000313" key="7">
    <source>
        <dbReference type="EMBL" id="KEO84949.1"/>
    </source>
</evidence>
<dbReference type="Proteomes" id="UP000027931">
    <property type="component" value="Unassembled WGS sequence"/>
</dbReference>
<sequence length="187" mass="20397">MVKVLIADSTRIFRESLKHLIEQDSELTVVGHAENGLQAVDSCGTLAPEVVIMDVVMPGCDGIKATRRIESKFHDSKVLILTNQTDTENVASALKSGVDGYVFKDIKGCELILAVKCVASNLKIFHPNAFDGMGLCIQTSGKSNKEIAGLFHLSEGRIKNIITGILKKNNLHDRTQLALYAIENLCM</sequence>
<evidence type="ECO:0000256" key="4">
    <source>
        <dbReference type="ARBA" id="ARBA00023163"/>
    </source>
</evidence>
<dbReference type="SUPFAM" id="SSF46894">
    <property type="entry name" value="C-terminal effector domain of the bipartite response regulators"/>
    <property type="match status" value="1"/>
</dbReference>
<dbReference type="STRING" id="1157490.EL26_02805"/>
<dbReference type="InterPro" id="IPR000792">
    <property type="entry name" value="Tscrpt_reg_LuxR_C"/>
</dbReference>
<dbReference type="AlphaFoldDB" id="A0A074LVD9"/>
<dbReference type="Pfam" id="PF00072">
    <property type="entry name" value="Response_reg"/>
    <property type="match status" value="1"/>
</dbReference>
<feature type="domain" description="Response regulatory" evidence="6">
    <location>
        <begin position="3"/>
        <end position="119"/>
    </location>
</feature>
<dbReference type="EMBL" id="JMIR01000002">
    <property type="protein sequence ID" value="KEO84949.1"/>
    <property type="molecule type" value="Genomic_DNA"/>
</dbReference>
<dbReference type="GO" id="GO:0006355">
    <property type="term" value="P:regulation of DNA-templated transcription"/>
    <property type="evidence" value="ECO:0007669"/>
    <property type="project" value="InterPro"/>
</dbReference>
<dbReference type="GO" id="GO:0000160">
    <property type="term" value="P:phosphorelay signal transduction system"/>
    <property type="evidence" value="ECO:0007669"/>
    <property type="project" value="InterPro"/>
</dbReference>
<keyword evidence="8" id="KW-1185">Reference proteome</keyword>
<name>A0A074LVD9_9BACL</name>
<dbReference type="InterPro" id="IPR001789">
    <property type="entry name" value="Sig_transdc_resp-reg_receiver"/>
</dbReference>
<organism evidence="7 8">
    <name type="scientific">Tumebacillus flagellatus</name>
    <dbReference type="NCBI Taxonomy" id="1157490"/>
    <lineage>
        <taxon>Bacteria</taxon>
        <taxon>Bacillati</taxon>
        <taxon>Bacillota</taxon>
        <taxon>Bacilli</taxon>
        <taxon>Bacillales</taxon>
        <taxon>Alicyclobacillaceae</taxon>
        <taxon>Tumebacillus</taxon>
    </lineage>
</organism>
<evidence type="ECO:0000256" key="2">
    <source>
        <dbReference type="ARBA" id="ARBA00023015"/>
    </source>
</evidence>
<evidence type="ECO:0000256" key="3">
    <source>
        <dbReference type="ARBA" id="ARBA00023125"/>
    </source>
</evidence>